<keyword evidence="1" id="KW-0175">Coiled coil</keyword>
<dbReference type="InterPro" id="IPR000700">
    <property type="entry name" value="PAS-assoc_C"/>
</dbReference>
<evidence type="ECO:0000256" key="1">
    <source>
        <dbReference type="SAM" id="Coils"/>
    </source>
</evidence>
<dbReference type="InterPro" id="IPR035965">
    <property type="entry name" value="PAS-like_dom_sf"/>
</dbReference>
<name>A0A1G5KQC5_9HYPH</name>
<evidence type="ECO:0000313" key="5">
    <source>
        <dbReference type="EMBL" id="SCZ02873.1"/>
    </source>
</evidence>
<accession>A0A1G5KQC5</accession>
<dbReference type="EMBL" id="FMVJ01000011">
    <property type="protein sequence ID" value="SCZ02873.1"/>
    <property type="molecule type" value="Genomic_DNA"/>
</dbReference>
<reference evidence="5 6" key="1">
    <citation type="submission" date="2016-10" db="EMBL/GenBank/DDBJ databases">
        <authorList>
            <person name="de Groot N.N."/>
        </authorList>
    </citation>
    <scope>NUCLEOTIDE SEQUENCE [LARGE SCALE GENOMIC DNA]</scope>
    <source>
        <strain evidence="5 6">CGMCC 1.7666</strain>
    </source>
</reference>
<dbReference type="NCBIfam" id="TIGR00229">
    <property type="entry name" value="sensory_box"/>
    <property type="match status" value="1"/>
</dbReference>
<dbReference type="InterPro" id="IPR000160">
    <property type="entry name" value="GGDEF_dom"/>
</dbReference>
<dbReference type="PROSITE" id="PS50112">
    <property type="entry name" value="PAS"/>
    <property type="match status" value="1"/>
</dbReference>
<dbReference type="InterPro" id="IPR029787">
    <property type="entry name" value="Nucleotide_cyclase"/>
</dbReference>
<dbReference type="Gene3D" id="3.30.70.270">
    <property type="match status" value="1"/>
</dbReference>
<dbReference type="CDD" id="cd01949">
    <property type="entry name" value="GGDEF"/>
    <property type="match status" value="1"/>
</dbReference>
<proteinExistence type="predicted"/>
<dbReference type="GO" id="GO:0006355">
    <property type="term" value="P:regulation of DNA-templated transcription"/>
    <property type="evidence" value="ECO:0007669"/>
    <property type="project" value="InterPro"/>
</dbReference>
<dbReference type="InterPro" id="IPR052155">
    <property type="entry name" value="Biofilm_reg_signaling"/>
</dbReference>
<feature type="coiled-coil region" evidence="1">
    <location>
        <begin position="266"/>
        <end position="296"/>
    </location>
</feature>
<dbReference type="Gene3D" id="3.30.450.20">
    <property type="entry name" value="PAS domain"/>
    <property type="match status" value="2"/>
</dbReference>
<feature type="domain" description="GGDEF" evidence="4">
    <location>
        <begin position="450"/>
        <end position="581"/>
    </location>
</feature>
<evidence type="ECO:0000259" key="4">
    <source>
        <dbReference type="PROSITE" id="PS50887"/>
    </source>
</evidence>
<dbReference type="SMART" id="SM00091">
    <property type="entry name" value="PAS"/>
    <property type="match status" value="2"/>
</dbReference>
<dbReference type="Pfam" id="PF00989">
    <property type="entry name" value="PAS"/>
    <property type="match status" value="1"/>
</dbReference>
<dbReference type="InterPro" id="IPR043128">
    <property type="entry name" value="Rev_trsase/Diguanyl_cyclase"/>
</dbReference>
<dbReference type="SMART" id="SM00267">
    <property type="entry name" value="GGDEF"/>
    <property type="match status" value="1"/>
</dbReference>
<dbReference type="OrthoDB" id="7968627at2"/>
<dbReference type="Pfam" id="PF12860">
    <property type="entry name" value="PAS_7"/>
    <property type="match status" value="2"/>
</dbReference>
<gene>
    <name evidence="5" type="ORF">SAMN02927923_03525</name>
</gene>
<dbReference type="GO" id="GO:0003824">
    <property type="term" value="F:catalytic activity"/>
    <property type="evidence" value="ECO:0007669"/>
    <property type="project" value="UniProtKB-ARBA"/>
</dbReference>
<dbReference type="PANTHER" id="PTHR44757:SF2">
    <property type="entry name" value="BIOFILM ARCHITECTURE MAINTENANCE PROTEIN MBAA"/>
    <property type="match status" value="1"/>
</dbReference>
<dbReference type="RefSeq" id="WP_091137464.1">
    <property type="nucleotide sequence ID" value="NZ_FMVJ01000011.1"/>
</dbReference>
<sequence length="581" mass="65906">MISGQSSSGAAANRIRSLYDPLATLLDSLNVAICIFDLDDRAALWNNTFLRFFPEHAGNVQVGEHYRDNLKRFYELRLDQREIQFIDEYIERSLARHRSDHPPYVFKHRERWVRVAVQNLEGLGKVRAWTEVAMPQQQNRNFFLPSSAPLEVVHLTSMANMPDPIVVLDLNNIIVSYNDLFRQLYEVPPDRDISGMTIEKLVQDLWCHHPEEGGGEHYERTIRPLLRDENRLAGVAYELPLPRNRWVRVVEQRNREGLRTCVHFDITRYNRERQELQRAESEARAQEARFRAVIERSPIGMSIASDDGTILEANEAYGWFLGYSPEELIGTKLWDFMDPVEQETARVVMADLVSGQIPSLEREARFVHRDGSLRWALQSAVHLTGGATNGEIISQIQDVTARRHAESERDALLTDLAHRAAHDGLTGLPNRAAFEECLITALRTARLGQRAHALCFLDLDGFKRVNDAAGHVAGDQILRMVAETLKQHIRPADFLARLGGDEFGLIIQDCDLETTMACASSLIKAVSTKNFSWDDQSFTLGLSVGITTVADRDLSVEKLMRRADEACYRAKRAGRNIAVVA</sequence>
<dbReference type="SUPFAM" id="SSF55785">
    <property type="entry name" value="PYP-like sensor domain (PAS domain)"/>
    <property type="match status" value="3"/>
</dbReference>
<dbReference type="AlphaFoldDB" id="A0A1G5KQC5"/>
<dbReference type="PROSITE" id="PS50887">
    <property type="entry name" value="GGDEF"/>
    <property type="match status" value="1"/>
</dbReference>
<dbReference type="InterPro" id="IPR013767">
    <property type="entry name" value="PAS_fold"/>
</dbReference>
<evidence type="ECO:0000259" key="2">
    <source>
        <dbReference type="PROSITE" id="PS50112"/>
    </source>
</evidence>
<keyword evidence="6" id="KW-1185">Reference proteome</keyword>
<protein>
    <submittedName>
        <fullName evidence="5">PAS domain S-box-containing protein/diguanylate cyclase (GGDEF) domain-containing protein</fullName>
    </submittedName>
</protein>
<evidence type="ECO:0000259" key="3">
    <source>
        <dbReference type="PROSITE" id="PS50113"/>
    </source>
</evidence>
<dbReference type="InterPro" id="IPR000014">
    <property type="entry name" value="PAS"/>
</dbReference>
<dbReference type="CDD" id="cd00130">
    <property type="entry name" value="PAS"/>
    <property type="match status" value="2"/>
</dbReference>
<evidence type="ECO:0000313" key="6">
    <source>
        <dbReference type="Proteomes" id="UP000199569"/>
    </source>
</evidence>
<feature type="domain" description="PAC" evidence="3">
    <location>
        <begin position="360"/>
        <end position="411"/>
    </location>
</feature>
<dbReference type="PANTHER" id="PTHR44757">
    <property type="entry name" value="DIGUANYLATE CYCLASE DGCP"/>
    <property type="match status" value="1"/>
</dbReference>
<dbReference type="Pfam" id="PF00990">
    <property type="entry name" value="GGDEF"/>
    <property type="match status" value="1"/>
</dbReference>
<dbReference type="SUPFAM" id="SSF55073">
    <property type="entry name" value="Nucleotide cyclase"/>
    <property type="match status" value="1"/>
</dbReference>
<dbReference type="STRING" id="549386.SAMN02927923_03525"/>
<dbReference type="Proteomes" id="UP000199569">
    <property type="component" value="Unassembled WGS sequence"/>
</dbReference>
<feature type="domain" description="PAS" evidence="2">
    <location>
        <begin position="286"/>
        <end position="356"/>
    </location>
</feature>
<organism evidence="5 6">
    <name type="scientific">Microvirga guangxiensis</name>
    <dbReference type="NCBI Taxonomy" id="549386"/>
    <lineage>
        <taxon>Bacteria</taxon>
        <taxon>Pseudomonadati</taxon>
        <taxon>Pseudomonadota</taxon>
        <taxon>Alphaproteobacteria</taxon>
        <taxon>Hyphomicrobiales</taxon>
        <taxon>Methylobacteriaceae</taxon>
        <taxon>Microvirga</taxon>
    </lineage>
</organism>
<dbReference type="PROSITE" id="PS50113">
    <property type="entry name" value="PAC"/>
    <property type="match status" value="1"/>
</dbReference>
<dbReference type="NCBIfam" id="TIGR00254">
    <property type="entry name" value="GGDEF"/>
    <property type="match status" value="1"/>
</dbReference>
<dbReference type="FunFam" id="3.30.70.270:FF:000001">
    <property type="entry name" value="Diguanylate cyclase domain protein"/>
    <property type="match status" value="1"/>
</dbReference>